<accession>A0A841GMK8</accession>
<dbReference type="SUPFAM" id="SSF53335">
    <property type="entry name" value="S-adenosyl-L-methionine-dependent methyltransferases"/>
    <property type="match status" value="1"/>
</dbReference>
<dbReference type="GO" id="GO:0032259">
    <property type="term" value="P:methylation"/>
    <property type="evidence" value="ECO:0007669"/>
    <property type="project" value="UniProtKB-KW"/>
</dbReference>
<dbReference type="GO" id="GO:0006364">
    <property type="term" value="P:rRNA processing"/>
    <property type="evidence" value="ECO:0007669"/>
    <property type="project" value="UniProtKB-KW"/>
</dbReference>
<comment type="caution">
    <text evidence="10">The sequence shown here is derived from an EMBL/GenBank/DDBJ whole genome shotgun (WGS) entry which is preliminary data.</text>
</comment>
<evidence type="ECO:0000256" key="3">
    <source>
        <dbReference type="ARBA" id="ARBA00022552"/>
    </source>
</evidence>
<reference evidence="10 11" key="1">
    <citation type="submission" date="2020-08" db="EMBL/GenBank/DDBJ databases">
        <title>Genomic Encyclopedia of Type Strains, Phase IV (KMG-IV): sequencing the most valuable type-strain genomes for metagenomic binning, comparative biology and taxonomic classification.</title>
        <authorList>
            <person name="Goeker M."/>
        </authorList>
    </citation>
    <scope>NUCLEOTIDE SEQUENCE [LARGE SCALE GENOMIC DNA]</scope>
    <source>
        <strain evidence="10 11">DSM 13481</strain>
    </source>
</reference>
<evidence type="ECO:0000313" key="10">
    <source>
        <dbReference type="EMBL" id="MBB6063235.1"/>
    </source>
</evidence>
<dbReference type="Pfam" id="PF17785">
    <property type="entry name" value="PUA_3"/>
    <property type="match status" value="1"/>
</dbReference>
<evidence type="ECO:0000256" key="8">
    <source>
        <dbReference type="ARBA" id="ARBA00038091"/>
    </source>
</evidence>
<dbReference type="CDD" id="cd02440">
    <property type="entry name" value="AdoMet_MTases"/>
    <property type="match status" value="1"/>
</dbReference>
<keyword evidence="7" id="KW-0694">RNA-binding</keyword>
<dbReference type="GO" id="GO:0008168">
    <property type="term" value="F:methyltransferase activity"/>
    <property type="evidence" value="ECO:0007669"/>
    <property type="project" value="UniProtKB-KW"/>
</dbReference>
<keyword evidence="3" id="KW-0698">rRNA processing</keyword>
<dbReference type="EMBL" id="JACHEX010000005">
    <property type="protein sequence ID" value="MBB6063235.1"/>
    <property type="molecule type" value="Genomic_DNA"/>
</dbReference>
<dbReference type="Pfam" id="PF13847">
    <property type="entry name" value="Methyltransf_31"/>
    <property type="match status" value="1"/>
</dbReference>
<dbReference type="Gene3D" id="3.40.50.150">
    <property type="entry name" value="Vaccinia Virus protein VP39"/>
    <property type="match status" value="1"/>
</dbReference>
<dbReference type="PANTHER" id="PTHR42873">
    <property type="entry name" value="RIBOSOMAL RNA LARGE SUBUNIT METHYLTRANSFERASE"/>
    <property type="match status" value="1"/>
</dbReference>
<feature type="domain" description="PUA" evidence="9">
    <location>
        <begin position="1"/>
        <end position="85"/>
    </location>
</feature>
<evidence type="ECO:0000256" key="7">
    <source>
        <dbReference type="ARBA" id="ARBA00022884"/>
    </source>
</evidence>
<evidence type="ECO:0000256" key="2">
    <source>
        <dbReference type="ARBA" id="ARBA00022490"/>
    </source>
</evidence>
<evidence type="ECO:0000256" key="5">
    <source>
        <dbReference type="ARBA" id="ARBA00022679"/>
    </source>
</evidence>
<dbReference type="InterPro" id="IPR002478">
    <property type="entry name" value="PUA"/>
</dbReference>
<evidence type="ECO:0000256" key="6">
    <source>
        <dbReference type="ARBA" id="ARBA00022691"/>
    </source>
</evidence>
<dbReference type="CDD" id="cd11572">
    <property type="entry name" value="RlmI_M_like"/>
    <property type="match status" value="1"/>
</dbReference>
<dbReference type="Gene3D" id="3.30.750.80">
    <property type="entry name" value="RNA methyltransferase domain (HRMD) like"/>
    <property type="match status" value="1"/>
</dbReference>
<evidence type="ECO:0000259" key="9">
    <source>
        <dbReference type="SMART" id="SM00359"/>
    </source>
</evidence>
<protein>
    <submittedName>
        <fullName evidence="10">23S rRNA (Cytosine1962-C5)-methyltransferase</fullName>
        <ecNumber evidence="10">2.1.1.191</ecNumber>
    </submittedName>
</protein>
<dbReference type="InterPro" id="IPR029063">
    <property type="entry name" value="SAM-dependent_MTases_sf"/>
</dbReference>
<proteinExistence type="inferred from homology"/>
<dbReference type="EC" id="2.1.1.191" evidence="10"/>
<dbReference type="CDD" id="cd21153">
    <property type="entry name" value="PUA_RlmI"/>
    <property type="match status" value="1"/>
</dbReference>
<evidence type="ECO:0000313" key="11">
    <source>
        <dbReference type="Proteomes" id="UP000555828"/>
    </source>
</evidence>
<keyword evidence="6" id="KW-0949">S-adenosyl-L-methionine</keyword>
<dbReference type="GO" id="GO:0003723">
    <property type="term" value="F:RNA binding"/>
    <property type="evidence" value="ECO:0007669"/>
    <property type="project" value="UniProtKB-KW"/>
</dbReference>
<evidence type="ECO:0000256" key="1">
    <source>
        <dbReference type="ARBA" id="ARBA00004496"/>
    </source>
</evidence>
<sequence length="389" mass="44619">MKVYLKKNIKNRVKNGHPWIYENEIEHIDGTPQNGEVVSVFNHEKHFVGKGYINFNSKIRVRILTRLNEEIDKSFFEKRIKEALFRRNPKEKSFRIIFSEADNLPGIIADKFGDYIVIEINTLGMEKFKNEILDILINTFSPKGIFEKSESTSRVKEGLQKHVGWIYKSGPELIPYKVNDILFFADTLGQKTGAFLDQRFNALSLKNYSKDAICLDAFCYTGNFGMHMLKFGAKHVTFLDYSERAIEVVNITAKKNNFKNYDTIIGNAFDILKSYDNNSKIFDIISIDPPAFAKNANSKANAKRGYKEINLRAMKILKNNGLLATSSCTQVITEEDFKNIIFSAAVDAGKLARVLFRGDQPYDHPYVLNILETKYLKFLLLQLENMKGV</sequence>
<organism evidence="10 11">
    <name type="scientific">Thermosipho japonicus</name>
    <dbReference type="NCBI Taxonomy" id="90323"/>
    <lineage>
        <taxon>Bacteria</taxon>
        <taxon>Thermotogati</taxon>
        <taxon>Thermotogota</taxon>
        <taxon>Thermotogae</taxon>
        <taxon>Thermotogales</taxon>
        <taxon>Fervidobacteriaceae</taxon>
        <taxon>Thermosipho</taxon>
    </lineage>
</organism>
<dbReference type="SMART" id="SM00359">
    <property type="entry name" value="PUA"/>
    <property type="match status" value="1"/>
</dbReference>
<dbReference type="InterPro" id="IPR041532">
    <property type="entry name" value="RlmI-like_PUA"/>
</dbReference>
<dbReference type="InterPro" id="IPR025714">
    <property type="entry name" value="Methyltranfer_dom"/>
</dbReference>
<dbReference type="RefSeq" id="WP_184619831.1">
    <property type="nucleotide sequence ID" value="NZ_JACHEX010000005.1"/>
</dbReference>
<dbReference type="SUPFAM" id="SSF88697">
    <property type="entry name" value="PUA domain-like"/>
    <property type="match status" value="1"/>
</dbReference>
<dbReference type="PANTHER" id="PTHR42873:SF1">
    <property type="entry name" value="S-ADENOSYLMETHIONINE-DEPENDENT METHYLTRANSFERASE DOMAIN-CONTAINING PROTEIN"/>
    <property type="match status" value="1"/>
</dbReference>
<dbReference type="Gene3D" id="2.30.130.10">
    <property type="entry name" value="PUA domain"/>
    <property type="match status" value="1"/>
</dbReference>
<gene>
    <name evidence="10" type="ORF">HNP65_001699</name>
</gene>
<name>A0A841GMK8_9BACT</name>
<evidence type="ECO:0000256" key="4">
    <source>
        <dbReference type="ARBA" id="ARBA00022603"/>
    </source>
</evidence>
<keyword evidence="5 10" id="KW-0808">Transferase</keyword>
<comment type="subcellular location">
    <subcellularLocation>
        <location evidence="1">Cytoplasm</location>
    </subcellularLocation>
</comment>
<keyword evidence="11" id="KW-1185">Reference proteome</keyword>
<keyword evidence="4 10" id="KW-0489">Methyltransferase</keyword>
<dbReference type="InterPro" id="IPR036974">
    <property type="entry name" value="PUA_sf"/>
</dbReference>
<dbReference type="Proteomes" id="UP000555828">
    <property type="component" value="Unassembled WGS sequence"/>
</dbReference>
<comment type="similarity">
    <text evidence="8">Belongs to the methyltransferase superfamily. RlmI family.</text>
</comment>
<dbReference type="InterPro" id="IPR015947">
    <property type="entry name" value="PUA-like_sf"/>
</dbReference>
<dbReference type="PROSITE" id="PS50890">
    <property type="entry name" value="PUA"/>
    <property type="match status" value="1"/>
</dbReference>
<dbReference type="AlphaFoldDB" id="A0A841GMK8"/>
<keyword evidence="2" id="KW-0963">Cytoplasm</keyword>